<dbReference type="Proteomes" id="UP000002357">
    <property type="component" value="Plasmid pSCL4"/>
</dbReference>
<dbReference type="EMBL" id="CM000914">
    <property type="protein sequence ID" value="EFG03715.2"/>
    <property type="molecule type" value="Genomic_DNA"/>
</dbReference>
<keyword evidence="2" id="KW-0614">Plasmid</keyword>
<evidence type="ECO:0000313" key="2">
    <source>
        <dbReference type="EMBL" id="EFG03715.2"/>
    </source>
</evidence>
<reference evidence="2 3" key="1">
    <citation type="journal article" date="2010" name="Genome Biol. Evol.">
        <title>The sequence of a 1.8-mb bacterial linear plasmid reveals a rich evolutionary reservoir of secondary metabolic pathways.</title>
        <authorList>
            <person name="Medema M.H."/>
            <person name="Trefzer A."/>
            <person name="Kovalchuk A."/>
            <person name="van den Berg M."/>
            <person name="Mueller U."/>
            <person name="Heijne W."/>
            <person name="Wu L."/>
            <person name="Alam M.T."/>
            <person name="Ronning C.M."/>
            <person name="Nierman W.C."/>
            <person name="Bovenberg R.A.L."/>
            <person name="Breitling R."/>
            <person name="Takano E."/>
        </authorList>
    </citation>
    <scope>NUCLEOTIDE SEQUENCE [LARGE SCALE GENOMIC DNA]</scope>
    <source>
        <strain evidence="3">ATCC 27064 / DSM 738 / JCM 4710 / NBRC 13307 / NCIMB 12785 / NRRL 3585 / VKM Ac-602</strain>
        <plasmid evidence="2">pSCL4</plasmid>
    </source>
</reference>
<accession>D5SIH2</accession>
<feature type="compositionally biased region" description="Gly residues" evidence="1">
    <location>
        <begin position="77"/>
        <end position="91"/>
    </location>
</feature>
<gene>
    <name evidence="2" type="ORF">SCLAV_p0224</name>
</gene>
<dbReference type="AlphaFoldDB" id="D5SIH2"/>
<name>D5SIH2_STRCL</name>
<evidence type="ECO:0000313" key="3">
    <source>
        <dbReference type="Proteomes" id="UP000002357"/>
    </source>
</evidence>
<sequence length="130" mass="12578">MEGWAGRSTCAGAPVRRPATESTPPPGTGGTDGSPGQKPRGGDHSTGGAAGTGTPVSVISVTLPGNIEYRLPRRLRQGGGTGGSGGRGGEGAVVERSGDEYPKTDALPGSSSAPGGSGQDGSGGHVVIAW</sequence>
<proteinExistence type="predicted"/>
<evidence type="ECO:0000256" key="1">
    <source>
        <dbReference type="SAM" id="MobiDB-lite"/>
    </source>
</evidence>
<organism evidence="2 3">
    <name type="scientific">Streptomyces clavuligerus</name>
    <dbReference type="NCBI Taxonomy" id="1901"/>
    <lineage>
        <taxon>Bacteria</taxon>
        <taxon>Bacillati</taxon>
        <taxon>Actinomycetota</taxon>
        <taxon>Actinomycetes</taxon>
        <taxon>Kitasatosporales</taxon>
        <taxon>Streptomycetaceae</taxon>
        <taxon>Streptomyces</taxon>
    </lineage>
</organism>
<protein>
    <submittedName>
        <fullName evidence="2">Uncharacterized protein</fullName>
    </submittedName>
</protein>
<feature type="compositionally biased region" description="Gly residues" evidence="1">
    <location>
        <begin position="115"/>
        <end position="124"/>
    </location>
</feature>
<geneLocation type="plasmid" evidence="2 3">
    <name>pSCL4</name>
</geneLocation>
<keyword evidence="3" id="KW-1185">Reference proteome</keyword>
<feature type="region of interest" description="Disordered" evidence="1">
    <location>
        <begin position="1"/>
        <end position="130"/>
    </location>
</feature>